<sequence>MDGTPYATGAFPSSNNTEPSPQLSASHQEAALANYDRLDENNGVKHAGIPSIPIERAENQREISHNPFYGTMQNVTPPLACMDYYSHDQGVSSPSYARLTMYNVPASQGVRSATELPLGLIATPFAKSNTPVPFMDYSASEVPRCQRCRAYVNPMVSFIGGGTRFVCNLCQFPNTVSSEYFAPTDASSRRIDADQRAELCTGTYDFIVPKDYYPNGKTPTSLTYLFVIDVTEESIKKEFPRVAASAIRLALFGNDYEEPSIPSGCKVGIMTFDRTVHFYNLNKELTQAQMIIMSDITDPYCPLEEGLFVDPQESRNVIEDFLDRVDSLFSQHRLTEPVYGTALESAYLALKNFGGKVSFFLSGLPSLGLGQLAPREDKTKYGTDKEVELLNNTSPFYREIGLKFVKAGIGMDLFVFANGIVDLANVSAPCKISGGHLYLYPRFDGLKDGRKFIADFVQSIARECVYNAAVKVRSSTGLQVSAHYGNFDNAVWEKDPEIGTIDADTTFGVMFKYDGQLDTKLDAHFQISVLYTSADGIRKVRVINICAGVSEQVRQVFKYIDCDAAIGIMARHSLSNMKTQTPKQICKNLNNKLVEVLASYKKNLGYSTQAGQLLIPISLRPLTMYILSLQKTKALGNNQLPSDPRVFSTQLMNSMSVDQLSLYLYPRIIGLHNLSDSDASYDENNIFRMPPNIVNSMQSVENGGVYLAYDGKDLILWLHQNVSPLLLKDLFGEPIGSLGNLDPYLHELPELDTPISKQARALIDYFKNKAGLSFLSFQVARMGYDAYEMMFAAMMVEDRYSTGFNYPDYVAHIYRHINLFLENNQHKAFNESKSNSELGLREAGL</sequence>
<keyword evidence="3" id="KW-0813">Transport</keyword>
<dbReference type="PANTHER" id="PTHR13803">
    <property type="entry name" value="SEC24-RELATED PROTEIN"/>
    <property type="match status" value="1"/>
</dbReference>
<evidence type="ECO:0000313" key="12">
    <source>
        <dbReference type="Proteomes" id="UP000095009"/>
    </source>
</evidence>
<accession>A0A1E3PHL2</accession>
<dbReference type="EMBL" id="KV454410">
    <property type="protein sequence ID" value="ODQ64901.1"/>
    <property type="molecule type" value="Genomic_DNA"/>
</dbReference>
<dbReference type="PANTHER" id="PTHR13803:SF4">
    <property type="entry name" value="SECRETORY 24CD, ISOFORM C"/>
    <property type="match status" value="1"/>
</dbReference>
<dbReference type="Gene3D" id="2.60.40.1670">
    <property type="entry name" value="beta-sandwich domain of Sec23/24"/>
    <property type="match status" value="1"/>
</dbReference>
<feature type="domain" description="Sec23/Sec24 beta-sandwich" evidence="10">
    <location>
        <begin position="466"/>
        <end position="549"/>
    </location>
</feature>
<dbReference type="Gene3D" id="3.40.50.410">
    <property type="entry name" value="von Willebrand factor, type A domain"/>
    <property type="match status" value="1"/>
</dbReference>
<dbReference type="InterPro" id="IPR006896">
    <property type="entry name" value="Sec23/24_trunk_dom"/>
</dbReference>
<dbReference type="SUPFAM" id="SSF81811">
    <property type="entry name" value="Helical domain of Sec23/24"/>
    <property type="match status" value="1"/>
</dbReference>
<organism evidence="11 12">
    <name type="scientific">Nadsonia fulvescens var. elongata DSM 6958</name>
    <dbReference type="NCBI Taxonomy" id="857566"/>
    <lineage>
        <taxon>Eukaryota</taxon>
        <taxon>Fungi</taxon>
        <taxon>Dikarya</taxon>
        <taxon>Ascomycota</taxon>
        <taxon>Saccharomycotina</taxon>
        <taxon>Dipodascomycetes</taxon>
        <taxon>Dipodascales</taxon>
        <taxon>Dipodascales incertae sedis</taxon>
        <taxon>Nadsonia</taxon>
    </lineage>
</organism>
<comment type="subcellular location">
    <subcellularLocation>
        <location evidence="1">Golgi apparatus membrane</location>
    </subcellularLocation>
</comment>
<dbReference type="InterPro" id="IPR006900">
    <property type="entry name" value="Sec23/24_helical_dom"/>
</dbReference>
<dbReference type="InterPro" id="IPR036174">
    <property type="entry name" value="Znf_Sec23_Sec24_sf"/>
</dbReference>
<dbReference type="InterPro" id="IPR050550">
    <property type="entry name" value="SEC23_SEC24_subfamily"/>
</dbReference>
<reference evidence="11 12" key="1">
    <citation type="journal article" date="2016" name="Proc. Natl. Acad. Sci. U.S.A.">
        <title>Comparative genomics of biotechnologically important yeasts.</title>
        <authorList>
            <person name="Riley R."/>
            <person name="Haridas S."/>
            <person name="Wolfe K.H."/>
            <person name="Lopes M.R."/>
            <person name="Hittinger C.T."/>
            <person name="Goeker M."/>
            <person name="Salamov A.A."/>
            <person name="Wisecaver J.H."/>
            <person name="Long T.M."/>
            <person name="Calvey C.H."/>
            <person name="Aerts A.L."/>
            <person name="Barry K.W."/>
            <person name="Choi C."/>
            <person name="Clum A."/>
            <person name="Coughlan A.Y."/>
            <person name="Deshpande S."/>
            <person name="Douglass A.P."/>
            <person name="Hanson S.J."/>
            <person name="Klenk H.-P."/>
            <person name="LaButti K.M."/>
            <person name="Lapidus A."/>
            <person name="Lindquist E.A."/>
            <person name="Lipzen A.M."/>
            <person name="Meier-Kolthoff J.P."/>
            <person name="Ohm R.A."/>
            <person name="Otillar R.P."/>
            <person name="Pangilinan J.L."/>
            <person name="Peng Y."/>
            <person name="Rokas A."/>
            <person name="Rosa C.A."/>
            <person name="Scheuner C."/>
            <person name="Sibirny A.A."/>
            <person name="Slot J.C."/>
            <person name="Stielow J.B."/>
            <person name="Sun H."/>
            <person name="Kurtzman C.P."/>
            <person name="Blackwell M."/>
            <person name="Grigoriev I.V."/>
            <person name="Jeffries T.W."/>
        </authorList>
    </citation>
    <scope>NUCLEOTIDE SEQUENCE [LARGE SCALE GENOMIC DNA]</scope>
    <source>
        <strain evidence="11 12">DSM 6958</strain>
    </source>
</reference>
<feature type="compositionally biased region" description="Polar residues" evidence="6">
    <location>
        <begin position="11"/>
        <end position="26"/>
    </location>
</feature>
<gene>
    <name evidence="11" type="ORF">NADFUDRAFT_25835</name>
</gene>
<name>A0A1E3PHL2_9ASCO</name>
<feature type="region of interest" description="Disordered" evidence="6">
    <location>
        <begin position="1"/>
        <end position="26"/>
    </location>
</feature>
<comment type="similarity">
    <text evidence="2">Belongs to the SEC23/SEC24 family. SEC24 subfamily.</text>
</comment>
<dbReference type="GO" id="GO:0008270">
    <property type="term" value="F:zinc ion binding"/>
    <property type="evidence" value="ECO:0007669"/>
    <property type="project" value="InterPro"/>
</dbReference>
<dbReference type="Pfam" id="PF04815">
    <property type="entry name" value="Sec23_helical"/>
    <property type="match status" value="1"/>
</dbReference>
<dbReference type="AlphaFoldDB" id="A0A1E3PHL2"/>
<feature type="domain" description="Zinc finger Sec23/Sec24-type" evidence="7">
    <location>
        <begin position="143"/>
        <end position="180"/>
    </location>
</feature>
<evidence type="ECO:0000256" key="3">
    <source>
        <dbReference type="ARBA" id="ARBA00022448"/>
    </source>
</evidence>
<dbReference type="SUPFAM" id="SSF82754">
    <property type="entry name" value="C-terminal, gelsolin-like domain of Sec23/24"/>
    <property type="match status" value="1"/>
</dbReference>
<dbReference type="Pfam" id="PF08033">
    <property type="entry name" value="Sec23_BS"/>
    <property type="match status" value="1"/>
</dbReference>
<dbReference type="GO" id="GO:0006886">
    <property type="term" value="P:intracellular protein transport"/>
    <property type="evidence" value="ECO:0007669"/>
    <property type="project" value="InterPro"/>
</dbReference>
<proteinExistence type="inferred from homology"/>
<dbReference type="GO" id="GO:0090110">
    <property type="term" value="P:COPII-coated vesicle cargo loading"/>
    <property type="evidence" value="ECO:0007669"/>
    <property type="project" value="TreeGrafter"/>
</dbReference>
<dbReference type="STRING" id="857566.A0A1E3PHL2"/>
<feature type="domain" description="Sec23/Sec24 helical" evidence="9">
    <location>
        <begin position="561"/>
        <end position="661"/>
    </location>
</feature>
<evidence type="ECO:0000256" key="6">
    <source>
        <dbReference type="SAM" id="MobiDB-lite"/>
    </source>
</evidence>
<dbReference type="GO" id="GO:0000149">
    <property type="term" value="F:SNARE binding"/>
    <property type="evidence" value="ECO:0007669"/>
    <property type="project" value="TreeGrafter"/>
</dbReference>
<keyword evidence="12" id="KW-1185">Reference proteome</keyword>
<dbReference type="Proteomes" id="UP000095009">
    <property type="component" value="Unassembled WGS sequence"/>
</dbReference>
<evidence type="ECO:0000259" key="9">
    <source>
        <dbReference type="Pfam" id="PF04815"/>
    </source>
</evidence>
<feature type="domain" description="Sec23/Sec24 trunk" evidence="8">
    <location>
        <begin position="220"/>
        <end position="459"/>
    </location>
</feature>
<dbReference type="Gene3D" id="1.20.120.730">
    <property type="entry name" value="Sec23/Sec24 helical domain"/>
    <property type="match status" value="1"/>
</dbReference>
<dbReference type="InterPro" id="IPR012990">
    <property type="entry name" value="Beta-sandwich_Sec23_24"/>
</dbReference>
<dbReference type="SUPFAM" id="SSF82919">
    <property type="entry name" value="Zn-finger domain of Sec23/24"/>
    <property type="match status" value="1"/>
</dbReference>
<evidence type="ECO:0000256" key="5">
    <source>
        <dbReference type="ARBA" id="ARBA00023034"/>
    </source>
</evidence>
<dbReference type="SUPFAM" id="SSF81995">
    <property type="entry name" value="beta-sandwich domain of Sec23/24"/>
    <property type="match status" value="1"/>
</dbReference>
<dbReference type="Gene3D" id="3.40.20.10">
    <property type="entry name" value="Severin"/>
    <property type="match status" value="1"/>
</dbReference>
<dbReference type="InterPro" id="IPR036180">
    <property type="entry name" value="Gelsolin-like_dom_sf"/>
</dbReference>
<evidence type="ECO:0000259" key="8">
    <source>
        <dbReference type="Pfam" id="PF04811"/>
    </source>
</evidence>
<evidence type="ECO:0000313" key="11">
    <source>
        <dbReference type="EMBL" id="ODQ64901.1"/>
    </source>
</evidence>
<dbReference type="GO" id="GO:0000139">
    <property type="term" value="C:Golgi membrane"/>
    <property type="evidence" value="ECO:0007669"/>
    <property type="project" value="UniProtKB-SubCell"/>
</dbReference>
<dbReference type="Pfam" id="PF04810">
    <property type="entry name" value="zf-Sec23_Sec24"/>
    <property type="match status" value="1"/>
</dbReference>
<evidence type="ECO:0000259" key="10">
    <source>
        <dbReference type="Pfam" id="PF08033"/>
    </source>
</evidence>
<keyword evidence="4" id="KW-0653">Protein transport</keyword>
<dbReference type="SUPFAM" id="SSF53300">
    <property type="entry name" value="vWA-like"/>
    <property type="match status" value="1"/>
</dbReference>
<dbReference type="InterPro" id="IPR029006">
    <property type="entry name" value="ADF-H/Gelsolin-like_dom_sf"/>
</dbReference>
<dbReference type="OrthoDB" id="49016at2759"/>
<evidence type="ECO:0000256" key="4">
    <source>
        <dbReference type="ARBA" id="ARBA00022927"/>
    </source>
</evidence>
<dbReference type="InterPro" id="IPR036465">
    <property type="entry name" value="vWFA_dom_sf"/>
</dbReference>
<evidence type="ECO:0000256" key="1">
    <source>
        <dbReference type="ARBA" id="ARBA00004394"/>
    </source>
</evidence>
<evidence type="ECO:0000256" key="2">
    <source>
        <dbReference type="ARBA" id="ARBA00008334"/>
    </source>
</evidence>
<dbReference type="Gene3D" id="2.30.30.380">
    <property type="entry name" value="Zn-finger domain of Sec23/24"/>
    <property type="match status" value="1"/>
</dbReference>
<dbReference type="InterPro" id="IPR006895">
    <property type="entry name" value="Znf_Sec23_Sec24"/>
</dbReference>
<keyword evidence="5" id="KW-0333">Golgi apparatus</keyword>
<dbReference type="GO" id="GO:0070971">
    <property type="term" value="C:endoplasmic reticulum exit site"/>
    <property type="evidence" value="ECO:0007669"/>
    <property type="project" value="TreeGrafter"/>
</dbReference>
<protein>
    <submittedName>
        <fullName evidence="11">Uncharacterized protein</fullName>
    </submittedName>
</protein>
<dbReference type="InterPro" id="IPR036175">
    <property type="entry name" value="Sec23/24_helical_dom_sf"/>
</dbReference>
<dbReference type="GO" id="GO:0030127">
    <property type="term" value="C:COPII vesicle coat"/>
    <property type="evidence" value="ECO:0007669"/>
    <property type="project" value="InterPro"/>
</dbReference>
<evidence type="ECO:0000259" key="7">
    <source>
        <dbReference type="Pfam" id="PF04810"/>
    </source>
</evidence>
<dbReference type="Pfam" id="PF04811">
    <property type="entry name" value="Sec23_trunk"/>
    <property type="match status" value="1"/>
</dbReference>